<dbReference type="EMBL" id="JAZDWU010000002">
    <property type="protein sequence ID" value="KAL0009841.1"/>
    <property type="molecule type" value="Genomic_DNA"/>
</dbReference>
<protein>
    <recommendedName>
        <fullName evidence="1">Reverse transcriptase zinc-binding domain-containing protein</fullName>
    </recommendedName>
</protein>
<accession>A0AAW2DLC4</accession>
<sequence length="209" mass="24224">MAAKEIVKLGSMWLIGNGEHVDLWKDRWIPTLDSFKLVSPRVHLESNKVACLVDTTTRSWDVDKNKNGRFSAKSAYKVAQKWLKERGTKADTRGTFDKSRMQSLWKMIWNLKCPNKIKQFMWHSCRNILPTKQRLKSRGISVEDCCDQCGSSESSGHVLWGCKLASEVWSELKLKLPSLLNQMQEFIEVVWEFKEKKPDLDWKTFAVTA</sequence>
<dbReference type="InterPro" id="IPR026960">
    <property type="entry name" value="RVT-Znf"/>
</dbReference>
<dbReference type="Proteomes" id="UP001459277">
    <property type="component" value="Unassembled WGS sequence"/>
</dbReference>
<dbReference type="AlphaFoldDB" id="A0AAW2DLC4"/>
<evidence type="ECO:0000313" key="3">
    <source>
        <dbReference type="Proteomes" id="UP001459277"/>
    </source>
</evidence>
<name>A0AAW2DLC4_9ROSI</name>
<proteinExistence type="predicted"/>
<organism evidence="2 3">
    <name type="scientific">Lithocarpus litseifolius</name>
    <dbReference type="NCBI Taxonomy" id="425828"/>
    <lineage>
        <taxon>Eukaryota</taxon>
        <taxon>Viridiplantae</taxon>
        <taxon>Streptophyta</taxon>
        <taxon>Embryophyta</taxon>
        <taxon>Tracheophyta</taxon>
        <taxon>Spermatophyta</taxon>
        <taxon>Magnoliopsida</taxon>
        <taxon>eudicotyledons</taxon>
        <taxon>Gunneridae</taxon>
        <taxon>Pentapetalae</taxon>
        <taxon>rosids</taxon>
        <taxon>fabids</taxon>
        <taxon>Fagales</taxon>
        <taxon>Fagaceae</taxon>
        <taxon>Lithocarpus</taxon>
    </lineage>
</organism>
<evidence type="ECO:0000313" key="2">
    <source>
        <dbReference type="EMBL" id="KAL0009841.1"/>
    </source>
</evidence>
<keyword evidence="3" id="KW-1185">Reference proteome</keyword>
<feature type="domain" description="Reverse transcriptase zinc-binding" evidence="1">
    <location>
        <begin position="97"/>
        <end position="169"/>
    </location>
</feature>
<dbReference type="Pfam" id="PF13966">
    <property type="entry name" value="zf-RVT"/>
    <property type="match status" value="1"/>
</dbReference>
<reference evidence="2 3" key="1">
    <citation type="submission" date="2024-01" db="EMBL/GenBank/DDBJ databases">
        <title>A telomere-to-telomere, gap-free genome of sweet tea (Lithocarpus litseifolius).</title>
        <authorList>
            <person name="Zhou J."/>
        </authorList>
    </citation>
    <scope>NUCLEOTIDE SEQUENCE [LARGE SCALE GENOMIC DNA]</scope>
    <source>
        <strain evidence="2">Zhou-2022a</strain>
        <tissue evidence="2">Leaf</tissue>
    </source>
</reference>
<gene>
    <name evidence="2" type="ORF">SO802_004949</name>
</gene>
<evidence type="ECO:0000259" key="1">
    <source>
        <dbReference type="Pfam" id="PF13966"/>
    </source>
</evidence>
<comment type="caution">
    <text evidence="2">The sequence shown here is derived from an EMBL/GenBank/DDBJ whole genome shotgun (WGS) entry which is preliminary data.</text>
</comment>